<evidence type="ECO:0000313" key="2">
    <source>
        <dbReference type="Proteomes" id="UP000503447"/>
    </source>
</evidence>
<proteinExistence type="predicted"/>
<reference evidence="2" key="1">
    <citation type="submission" date="2020-05" db="EMBL/GenBank/DDBJ databases">
        <title>Frigoriglobus tundricola gen. nov., sp. nov., a psychrotolerant cellulolytic planctomycete of the family Gemmataceae with two divergent copies of 16S rRNA gene.</title>
        <authorList>
            <person name="Kulichevskaya I.S."/>
            <person name="Ivanova A.A."/>
            <person name="Naumoff D.G."/>
            <person name="Beletsky A.V."/>
            <person name="Rijpstra W.I.C."/>
            <person name="Sinninghe Damste J.S."/>
            <person name="Mardanov A.V."/>
            <person name="Ravin N.V."/>
            <person name="Dedysh S.N."/>
        </authorList>
    </citation>
    <scope>NUCLEOTIDE SEQUENCE [LARGE SCALE GENOMIC DNA]</scope>
    <source>
        <strain evidence="2">PL17</strain>
    </source>
</reference>
<gene>
    <name evidence="1" type="ORF">FTUN_1776</name>
</gene>
<keyword evidence="2" id="KW-1185">Reference proteome</keyword>
<dbReference type="RefSeq" id="WP_171470295.1">
    <property type="nucleotide sequence ID" value="NZ_CP053452.2"/>
</dbReference>
<name>A0A6M5YLR3_9BACT</name>
<sequence length="268" mass="29009">MLTTIALALLAGTPAQPADLKLSNVRMTIGELGPPREGNKLLPGDVLFVAYDIDGITIDGEGNAVYTMAMEVSDGAGKLIFKQDPRELTEFVPLRGNKMPARAFITIGLDQPPGVYNCKISVSDPKTKAVGTLNVKFEVLKKEFGVVAVFTTHDSKGELSAPNSGQVGQMLFVQFSIASFDRDKNKQPNVKVEFQVFDDKGLPTLTAPRKHVQTGAAPPVKDDEGAFALQFPLFLNRPGKFVVEIFATDEVSKKTSRYRLPVTVVAAN</sequence>
<dbReference type="KEGG" id="ftj:FTUN_1776"/>
<dbReference type="AlphaFoldDB" id="A0A6M5YLR3"/>
<accession>A0A6M5YLR3</accession>
<evidence type="ECO:0000313" key="1">
    <source>
        <dbReference type="EMBL" id="QJW94256.1"/>
    </source>
</evidence>
<protein>
    <submittedName>
        <fullName evidence="1">Uncharacterized protein</fullName>
    </submittedName>
</protein>
<organism evidence="1 2">
    <name type="scientific">Frigoriglobus tundricola</name>
    <dbReference type="NCBI Taxonomy" id="2774151"/>
    <lineage>
        <taxon>Bacteria</taxon>
        <taxon>Pseudomonadati</taxon>
        <taxon>Planctomycetota</taxon>
        <taxon>Planctomycetia</taxon>
        <taxon>Gemmatales</taxon>
        <taxon>Gemmataceae</taxon>
        <taxon>Frigoriglobus</taxon>
    </lineage>
</organism>
<dbReference type="EMBL" id="CP053452">
    <property type="protein sequence ID" value="QJW94256.1"/>
    <property type="molecule type" value="Genomic_DNA"/>
</dbReference>
<dbReference type="Proteomes" id="UP000503447">
    <property type="component" value="Chromosome"/>
</dbReference>